<organism evidence="1 2">
    <name type="scientific">Bordetella genomosp. 13</name>
    <dbReference type="NCBI Taxonomy" id="463040"/>
    <lineage>
        <taxon>Bacteria</taxon>
        <taxon>Pseudomonadati</taxon>
        <taxon>Pseudomonadota</taxon>
        <taxon>Betaproteobacteria</taxon>
        <taxon>Burkholderiales</taxon>
        <taxon>Alcaligenaceae</taxon>
        <taxon>Bordetella</taxon>
    </lineage>
</organism>
<accession>A0A1W6ZHL1</accession>
<dbReference type="STRING" id="463040.CAL15_22545"/>
<protein>
    <submittedName>
        <fullName evidence="1">Uncharacterized protein</fullName>
    </submittedName>
</protein>
<name>A0A1W6ZHL1_9BORD</name>
<dbReference type="KEGG" id="bgm:CAL15_22545"/>
<keyword evidence="2" id="KW-1185">Reference proteome</keyword>
<reference evidence="1 2" key="1">
    <citation type="submission" date="2017-05" db="EMBL/GenBank/DDBJ databases">
        <title>Complete and WGS of Bordetella genogroups.</title>
        <authorList>
            <person name="Spilker T."/>
            <person name="LiPuma J."/>
        </authorList>
    </citation>
    <scope>NUCLEOTIDE SEQUENCE [LARGE SCALE GENOMIC DNA]</scope>
    <source>
        <strain evidence="1 2">AU7206</strain>
    </source>
</reference>
<dbReference type="Proteomes" id="UP000194161">
    <property type="component" value="Chromosome"/>
</dbReference>
<sequence length="1173" mass="127779">MPLDLTQVFTQARQANAGDTLHFADQAQNQVQVRTATDATITSYDARKADELANRQLKQAFIAALSQHYDAFHVLEIASRIDLLDDATPLSAAAVRAADDSAMRLDNAPIANVADAVTSLLDPRGTWMADALARHNPGSLDYAETALREHVDRALGNLRIQCPRPLLERAVDRAVAGFFQALAPQQPPHHTFALLDQPVPYGLLHTRPRAEARSDIPEPPGFAPLATHLAAPSNAAGRPGDYFNAVQFSDNVDFGQRDWHLNRAVLGAFARRDGMPPQMVDALLQRSIGYLHRYAIGESMPQGWQHAAWQSNTGTYYRNIQGASLYEWFRNELMSDHEMAALPISSRQALQAIERMCGMSTVQQHDLDYDDAQAGQIFDRIVQACTIDAGGFFLDITARLARIPSAHELDGDGLRAAVAEIVDQARDELAAHIDSHMNAVARQRNLSNEDRDELARKLLETALARVMIGGTANMNGQPVLLVARGNGQQARGLIEDLPNSLLSHSGFTAGPMQIAENWSRLSSVGTISQVLSYGQIVPDAVLLPQDARALRQFASFDELMGSEPLTALRRMETAYGKTPESERGTPRTGVLAGITLDLLRGIPDEVGLRELDEAAQDPVTGPVFQYLYNRVLHHVENAVAAQDDAAAFLNHIQLAHEEIATLVAILQPHDPDSLNLHLPPTTAGLQPAYGLANGGMNAFNSILSGVESQVGSRALNTASLSGTYYEESLHVLQGASSYRHASVDGTRVDAVVDSLRSQTGDQPLNLFVAEFHHNISLEKDRYRQEDLAAIILAMLDADPAIVDERFTVAIDTTIALNDAPEIRDLIERLSPAIDSGRLNLVLFRSAQKFDMAGMDNYNAGFIASYNDPQAYQNYREGAELDPPTATANFQGILHLQKHAQQGLDTYRGAIMDAHRRMLDPQATEGLPSDMVTAETRGDEMLLVAPNDDDSVVFLDLRSPYAMSDPNRTPYNTPLYAGLYDRITRMMQAQDIASANRPSFGFPHANMTLVATGKLRLTLGLEDSQELGRIRDALVATRDAGQLARGILHAAGVDDPHHALMRLLGSASADMLFHMATLIPSEHFEALSWEADPQGGLQARVGITDPGSSTTPHHLDPEQVSVYCKLAVALHEAAGVGQPAFGQAARALLALLQARTPQNSAEWNEVEAVATIVR</sequence>
<dbReference type="EMBL" id="CP021111">
    <property type="protein sequence ID" value="ARP96898.1"/>
    <property type="molecule type" value="Genomic_DNA"/>
</dbReference>
<evidence type="ECO:0000313" key="2">
    <source>
        <dbReference type="Proteomes" id="UP000194161"/>
    </source>
</evidence>
<evidence type="ECO:0000313" key="1">
    <source>
        <dbReference type="EMBL" id="ARP96898.1"/>
    </source>
</evidence>
<proteinExistence type="predicted"/>
<dbReference type="AlphaFoldDB" id="A0A1W6ZHL1"/>
<dbReference type="OrthoDB" id="5519614at2"/>
<dbReference type="RefSeq" id="WP_086080546.1">
    <property type="nucleotide sequence ID" value="NZ_CP021111.1"/>
</dbReference>
<gene>
    <name evidence="1" type="ORF">CAL15_22545</name>
</gene>